<evidence type="ECO:0000313" key="3">
    <source>
        <dbReference type="EMBL" id="GMH56320.1"/>
    </source>
</evidence>
<feature type="region of interest" description="Disordered" evidence="2">
    <location>
        <begin position="76"/>
        <end position="140"/>
    </location>
</feature>
<dbReference type="PANTHER" id="PTHR44177">
    <property type="entry name" value="TETRATRICOPEPTIDE REPEAT PROTEIN 8"/>
    <property type="match status" value="1"/>
</dbReference>
<feature type="repeat" description="TPR" evidence="1">
    <location>
        <begin position="419"/>
        <end position="452"/>
    </location>
</feature>
<feature type="repeat" description="TPR" evidence="1">
    <location>
        <begin position="346"/>
        <end position="379"/>
    </location>
</feature>
<dbReference type="GO" id="GO:0036064">
    <property type="term" value="C:ciliary basal body"/>
    <property type="evidence" value="ECO:0007669"/>
    <property type="project" value="TreeGrafter"/>
</dbReference>
<dbReference type="SUPFAM" id="SSF48452">
    <property type="entry name" value="TPR-like"/>
    <property type="match status" value="2"/>
</dbReference>
<dbReference type="GO" id="GO:0097730">
    <property type="term" value="C:non-motile cilium"/>
    <property type="evidence" value="ECO:0007669"/>
    <property type="project" value="TreeGrafter"/>
</dbReference>
<dbReference type="EMBL" id="BRXZ01000874">
    <property type="protein sequence ID" value="GMH56320.1"/>
    <property type="molecule type" value="Genomic_DNA"/>
</dbReference>
<dbReference type="Pfam" id="PF13181">
    <property type="entry name" value="TPR_8"/>
    <property type="match status" value="1"/>
</dbReference>
<gene>
    <name evidence="3" type="ORF">TrRE_jg5811</name>
</gene>
<evidence type="ECO:0000256" key="1">
    <source>
        <dbReference type="PROSITE-ProRule" id="PRU00339"/>
    </source>
</evidence>
<evidence type="ECO:0008006" key="5">
    <source>
        <dbReference type="Google" id="ProtNLM"/>
    </source>
</evidence>
<feature type="compositionally biased region" description="Low complexity" evidence="2">
    <location>
        <begin position="110"/>
        <end position="123"/>
    </location>
</feature>
<evidence type="ECO:0000313" key="4">
    <source>
        <dbReference type="Proteomes" id="UP001165082"/>
    </source>
</evidence>
<reference evidence="3" key="1">
    <citation type="submission" date="2022-07" db="EMBL/GenBank/DDBJ databases">
        <title>Genome analysis of Parmales, a sister group of diatoms, reveals the evolutionary specialization of diatoms from phago-mixotrophs to photoautotrophs.</title>
        <authorList>
            <person name="Ban H."/>
            <person name="Sato S."/>
            <person name="Yoshikawa S."/>
            <person name="Kazumasa Y."/>
            <person name="Nakamura Y."/>
            <person name="Ichinomiya M."/>
            <person name="Saitoh K."/>
            <person name="Sato N."/>
            <person name="Blanc-Mathieu R."/>
            <person name="Endo H."/>
            <person name="Kuwata A."/>
            <person name="Ogata H."/>
        </authorList>
    </citation>
    <scope>NUCLEOTIDE SEQUENCE</scope>
</reference>
<accession>A0A9W6ZUS5</accession>
<dbReference type="OrthoDB" id="421121at2759"/>
<protein>
    <recommendedName>
        <fullName evidence="5">Tetratricopeptide repeat protein 8</fullName>
    </recommendedName>
</protein>
<dbReference type="Gene3D" id="1.25.40.10">
    <property type="entry name" value="Tetratricopeptide repeat domain"/>
    <property type="match status" value="1"/>
</dbReference>
<dbReference type="PANTHER" id="PTHR44177:SF1">
    <property type="entry name" value="TETRATRICOPEPTIDE REPEAT PROTEIN 8"/>
    <property type="match status" value="1"/>
</dbReference>
<sequence>MREEVDGSWLALSRLRRRRFKQCIEGCSRILNESPYDQLVWTLKARALTTEVYIDETELEEEGVAEILLDDNAIASMPRPGTSLSNPKSSSSDHALRPVSSSGRPMTGFSRPGSSSRPMSGMSVDQAFKGNRPGTSRPMTTLGREVRLGTASMVSQSGVFIDVEKLNMRKYAARPALAMVLVEYLLHVEVNPRRALELCSEATQKEGFKSWFWKRKLGQCYYKLGLYRDAEKQLRSSLKDGEMLLTYFDLCKVYLKLDIPNTALDLLKKAGASFKEESRVIIGIARIYDMLNDLENSSKAYKMVLEYDASNIEAMACLAANHFYEDGPEVALRYYRRLLQMGVNNTELWNNLGLSCFHSSQFDMALSCFERALAMATDDNEGDVWYNIGLVGVGIGGFSPIHPYPLKLVPLFSLAPFLFEPLYNLALLMFKRGNLEGAYDNVKEALVVFPEHRESLELKKELMGSLVGLR</sequence>
<organism evidence="3 4">
    <name type="scientific">Triparma retinervis</name>
    <dbReference type="NCBI Taxonomy" id="2557542"/>
    <lineage>
        <taxon>Eukaryota</taxon>
        <taxon>Sar</taxon>
        <taxon>Stramenopiles</taxon>
        <taxon>Ochrophyta</taxon>
        <taxon>Bolidophyceae</taxon>
        <taxon>Parmales</taxon>
        <taxon>Triparmaceae</taxon>
        <taxon>Triparma</taxon>
    </lineage>
</organism>
<keyword evidence="4" id="KW-1185">Reference proteome</keyword>
<dbReference type="Proteomes" id="UP001165082">
    <property type="component" value="Unassembled WGS sequence"/>
</dbReference>
<proteinExistence type="predicted"/>
<dbReference type="CDD" id="cd21341">
    <property type="entry name" value="TTC8_N"/>
    <property type="match status" value="1"/>
</dbReference>
<dbReference type="InterPro" id="IPR028796">
    <property type="entry name" value="BBS8"/>
</dbReference>
<dbReference type="AlphaFoldDB" id="A0A9W6ZUS5"/>
<dbReference type="PROSITE" id="PS50005">
    <property type="entry name" value="TPR"/>
    <property type="match status" value="2"/>
</dbReference>
<dbReference type="InterPro" id="IPR019734">
    <property type="entry name" value="TPR_rpt"/>
</dbReference>
<evidence type="ECO:0000256" key="2">
    <source>
        <dbReference type="SAM" id="MobiDB-lite"/>
    </source>
</evidence>
<dbReference type="GO" id="GO:0034464">
    <property type="term" value="C:BBSome"/>
    <property type="evidence" value="ECO:0007669"/>
    <property type="project" value="InterPro"/>
</dbReference>
<name>A0A9W6ZUS5_9STRA</name>
<keyword evidence="1" id="KW-0802">TPR repeat</keyword>
<dbReference type="SMART" id="SM00028">
    <property type="entry name" value="TPR"/>
    <property type="match status" value="4"/>
</dbReference>
<dbReference type="GO" id="GO:1905515">
    <property type="term" value="P:non-motile cilium assembly"/>
    <property type="evidence" value="ECO:0007669"/>
    <property type="project" value="InterPro"/>
</dbReference>
<feature type="compositionally biased region" description="Polar residues" evidence="2">
    <location>
        <begin position="82"/>
        <end position="104"/>
    </location>
</feature>
<comment type="caution">
    <text evidence="3">The sequence shown here is derived from an EMBL/GenBank/DDBJ whole genome shotgun (WGS) entry which is preliminary data.</text>
</comment>
<dbReference type="InterPro" id="IPR011990">
    <property type="entry name" value="TPR-like_helical_dom_sf"/>
</dbReference>